<proteinExistence type="predicted"/>
<dbReference type="EMBL" id="QGHA01000001">
    <property type="protein sequence ID" value="PWK80221.1"/>
    <property type="molecule type" value="Genomic_DNA"/>
</dbReference>
<dbReference type="GO" id="GO:0004519">
    <property type="term" value="F:endonuclease activity"/>
    <property type="evidence" value="ECO:0007669"/>
    <property type="project" value="UniProtKB-KW"/>
</dbReference>
<dbReference type="PANTHER" id="PTHR34107:SF4">
    <property type="entry name" value="SLL1222 PROTEIN"/>
    <property type="match status" value="1"/>
</dbReference>
<organism evidence="2 3">
    <name type="scientific">Mucilaginibacter oryzae</name>
    <dbReference type="NCBI Taxonomy" id="468058"/>
    <lineage>
        <taxon>Bacteria</taxon>
        <taxon>Pseudomonadati</taxon>
        <taxon>Bacteroidota</taxon>
        <taxon>Sphingobacteriia</taxon>
        <taxon>Sphingobacteriales</taxon>
        <taxon>Sphingobacteriaceae</taxon>
        <taxon>Mucilaginibacter</taxon>
    </lineage>
</organism>
<dbReference type="PANTHER" id="PTHR34107">
    <property type="entry name" value="SLL0198 PROTEIN-RELATED"/>
    <property type="match status" value="1"/>
</dbReference>
<feature type="domain" description="Putative restriction endonuclease" evidence="1">
    <location>
        <begin position="15"/>
        <end position="169"/>
    </location>
</feature>
<dbReference type="AlphaFoldDB" id="A0A316HJK3"/>
<sequence length="176" mass="20222">MKNILDIPKTAMEVFNLLPEGTRCEVINNTLYMSPSPTTDHQRILFDLAYQLRFAIKDTDLGEVFIAPCDVYLDAAQSVVQPDIVFVKNNRRNIVQKKGIYGSPDLVIEILSSNKNYDKKKKFELYERNGIEEYIIVDTDTKDVLHYLLINSKYELQTTSAVGKLIIRQLELAITF</sequence>
<dbReference type="InterPro" id="IPR012296">
    <property type="entry name" value="Nuclease_put_TT1808"/>
</dbReference>
<keyword evidence="2" id="KW-0255">Endonuclease</keyword>
<dbReference type="CDD" id="cd06260">
    <property type="entry name" value="DUF820-like"/>
    <property type="match status" value="1"/>
</dbReference>
<protein>
    <submittedName>
        <fullName evidence="2">Uma2 family endonuclease</fullName>
    </submittedName>
</protein>
<name>A0A316HJK3_9SPHI</name>
<gene>
    <name evidence="2" type="ORF">LX99_00685</name>
</gene>
<keyword evidence="2" id="KW-0540">Nuclease</keyword>
<keyword evidence="2" id="KW-0378">Hydrolase</keyword>
<keyword evidence="3" id="KW-1185">Reference proteome</keyword>
<dbReference type="RefSeq" id="WP_109606372.1">
    <property type="nucleotide sequence ID" value="NZ_QGHA01000001.1"/>
</dbReference>
<dbReference type="Gene3D" id="3.90.1570.10">
    <property type="entry name" value="tt1808, chain A"/>
    <property type="match status" value="1"/>
</dbReference>
<dbReference type="InterPro" id="IPR011335">
    <property type="entry name" value="Restrct_endonuc-II-like"/>
</dbReference>
<accession>A0A316HJK3</accession>
<dbReference type="InterPro" id="IPR008538">
    <property type="entry name" value="Uma2"/>
</dbReference>
<dbReference type="Pfam" id="PF05685">
    <property type="entry name" value="Uma2"/>
    <property type="match status" value="1"/>
</dbReference>
<dbReference type="SUPFAM" id="SSF52980">
    <property type="entry name" value="Restriction endonuclease-like"/>
    <property type="match status" value="1"/>
</dbReference>
<comment type="caution">
    <text evidence="2">The sequence shown here is derived from an EMBL/GenBank/DDBJ whole genome shotgun (WGS) entry which is preliminary data.</text>
</comment>
<reference evidence="2 3" key="1">
    <citation type="submission" date="2018-05" db="EMBL/GenBank/DDBJ databases">
        <title>Genomic Encyclopedia of Archaeal and Bacterial Type Strains, Phase II (KMG-II): from individual species to whole genera.</title>
        <authorList>
            <person name="Goeker M."/>
        </authorList>
    </citation>
    <scope>NUCLEOTIDE SEQUENCE [LARGE SCALE GENOMIC DNA]</scope>
    <source>
        <strain evidence="2 3">DSM 19975</strain>
    </source>
</reference>
<evidence type="ECO:0000313" key="3">
    <source>
        <dbReference type="Proteomes" id="UP000245678"/>
    </source>
</evidence>
<evidence type="ECO:0000259" key="1">
    <source>
        <dbReference type="Pfam" id="PF05685"/>
    </source>
</evidence>
<evidence type="ECO:0000313" key="2">
    <source>
        <dbReference type="EMBL" id="PWK80221.1"/>
    </source>
</evidence>
<dbReference type="Proteomes" id="UP000245678">
    <property type="component" value="Unassembled WGS sequence"/>
</dbReference>